<dbReference type="Pfam" id="PF12796">
    <property type="entry name" value="Ank_2"/>
    <property type="match status" value="1"/>
</dbReference>
<keyword evidence="4" id="KW-1185">Reference proteome</keyword>
<dbReference type="OrthoDB" id="2160770at2759"/>
<keyword evidence="2" id="KW-0040">ANK repeat</keyword>
<dbReference type="InterPro" id="IPR036770">
    <property type="entry name" value="Ankyrin_rpt-contain_sf"/>
</dbReference>
<dbReference type="EMBL" id="MCOG01000129">
    <property type="protein sequence ID" value="ORY40028.1"/>
    <property type="molecule type" value="Genomic_DNA"/>
</dbReference>
<dbReference type="SMART" id="SM00248">
    <property type="entry name" value="ANK"/>
    <property type="match status" value="2"/>
</dbReference>
<dbReference type="InterPro" id="IPR050745">
    <property type="entry name" value="Multifunctional_regulatory"/>
</dbReference>
<gene>
    <name evidence="3" type="ORF">LY90DRAFT_510481</name>
</gene>
<dbReference type="PANTHER" id="PTHR24189:SF50">
    <property type="entry name" value="ANKYRIN REPEAT AND SOCS BOX PROTEIN 2"/>
    <property type="match status" value="1"/>
</dbReference>
<evidence type="ECO:0000313" key="3">
    <source>
        <dbReference type="EMBL" id="ORY40028.1"/>
    </source>
</evidence>
<dbReference type="Gene3D" id="1.25.40.20">
    <property type="entry name" value="Ankyrin repeat-containing domain"/>
    <property type="match status" value="1"/>
</dbReference>
<organism evidence="3 4">
    <name type="scientific">Neocallimastix californiae</name>
    <dbReference type="NCBI Taxonomy" id="1754190"/>
    <lineage>
        <taxon>Eukaryota</taxon>
        <taxon>Fungi</taxon>
        <taxon>Fungi incertae sedis</taxon>
        <taxon>Chytridiomycota</taxon>
        <taxon>Chytridiomycota incertae sedis</taxon>
        <taxon>Neocallimastigomycetes</taxon>
        <taxon>Neocallimastigales</taxon>
        <taxon>Neocallimastigaceae</taxon>
        <taxon>Neocallimastix</taxon>
    </lineage>
</organism>
<proteinExistence type="predicted"/>
<accession>A0A1Y2BZ33</accession>
<evidence type="ECO:0000256" key="2">
    <source>
        <dbReference type="ARBA" id="ARBA00023043"/>
    </source>
</evidence>
<protein>
    <submittedName>
        <fullName evidence="3">Uncharacterized protein</fullName>
    </submittedName>
</protein>
<dbReference type="AlphaFoldDB" id="A0A1Y2BZ33"/>
<evidence type="ECO:0000256" key="1">
    <source>
        <dbReference type="ARBA" id="ARBA00022737"/>
    </source>
</evidence>
<dbReference type="InterPro" id="IPR002110">
    <property type="entry name" value="Ankyrin_rpt"/>
</dbReference>
<reference evidence="3 4" key="1">
    <citation type="submission" date="2016-08" db="EMBL/GenBank/DDBJ databases">
        <title>A Parts List for Fungal Cellulosomes Revealed by Comparative Genomics.</title>
        <authorList>
            <consortium name="DOE Joint Genome Institute"/>
            <person name="Haitjema C.H."/>
            <person name="Gilmore S.P."/>
            <person name="Henske J.K."/>
            <person name="Solomon K.V."/>
            <person name="De Groot R."/>
            <person name="Kuo A."/>
            <person name="Mondo S.J."/>
            <person name="Salamov A.A."/>
            <person name="Labutti K."/>
            <person name="Zhao Z."/>
            <person name="Chiniquy J."/>
            <person name="Barry K."/>
            <person name="Brewer H.M."/>
            <person name="Purvine S.O."/>
            <person name="Wright A.T."/>
            <person name="Boxma B."/>
            <person name="Van Alen T."/>
            <person name="Hackstein J.H."/>
            <person name="Baker S.E."/>
            <person name="Grigoriev I.V."/>
            <person name="O'Malley M.A."/>
        </authorList>
    </citation>
    <scope>NUCLEOTIDE SEQUENCE [LARGE SCALE GENOMIC DNA]</scope>
    <source>
        <strain evidence="3 4">G1</strain>
    </source>
</reference>
<keyword evidence="1" id="KW-0677">Repeat</keyword>
<name>A0A1Y2BZ33_9FUNG</name>
<dbReference type="Proteomes" id="UP000193920">
    <property type="component" value="Unassembled WGS sequence"/>
</dbReference>
<dbReference type="PANTHER" id="PTHR24189">
    <property type="entry name" value="MYOTROPHIN"/>
    <property type="match status" value="1"/>
</dbReference>
<dbReference type="SUPFAM" id="SSF48403">
    <property type="entry name" value="Ankyrin repeat"/>
    <property type="match status" value="1"/>
</dbReference>
<dbReference type="Pfam" id="PF00023">
    <property type="entry name" value="Ank"/>
    <property type="match status" value="1"/>
</dbReference>
<evidence type="ECO:0000313" key="4">
    <source>
        <dbReference type="Proteomes" id="UP000193920"/>
    </source>
</evidence>
<sequence length="113" mass="13319">MYFIRGNKDLVKYLIDHGANVNSDYECSELVNYTYDYAYKKTTYYKTLLSMECEEGDKSLVKYLIDHGVDVNIQCYKKEKSYFAGSFNKYYTPLMIAHEKGIESIVKYLIDHD</sequence>
<comment type="caution">
    <text evidence="3">The sequence shown here is derived from an EMBL/GenBank/DDBJ whole genome shotgun (WGS) entry which is preliminary data.</text>
</comment>